<organism evidence="7 8">
    <name type="scientific">Xanthocytophaga agilis</name>
    <dbReference type="NCBI Taxonomy" id="3048010"/>
    <lineage>
        <taxon>Bacteria</taxon>
        <taxon>Pseudomonadati</taxon>
        <taxon>Bacteroidota</taxon>
        <taxon>Cytophagia</taxon>
        <taxon>Cytophagales</taxon>
        <taxon>Rhodocytophagaceae</taxon>
        <taxon>Xanthocytophaga</taxon>
    </lineage>
</organism>
<evidence type="ECO:0000259" key="6">
    <source>
        <dbReference type="PROSITE" id="PS50104"/>
    </source>
</evidence>
<accession>A0AAE3UGP1</accession>
<dbReference type="InterPro" id="IPR035897">
    <property type="entry name" value="Toll_tir_struct_dom_sf"/>
</dbReference>
<keyword evidence="8" id="KW-1185">Reference proteome</keyword>
<comment type="caution">
    <text evidence="7">The sequence shown here is derived from an EMBL/GenBank/DDBJ whole genome shotgun (WGS) entry which is preliminary data.</text>
</comment>
<dbReference type="AlphaFoldDB" id="A0AAE3UGP1"/>
<evidence type="ECO:0000256" key="2">
    <source>
        <dbReference type="ARBA" id="ARBA00022692"/>
    </source>
</evidence>
<evidence type="ECO:0000313" key="7">
    <source>
        <dbReference type="EMBL" id="MDJ1505168.1"/>
    </source>
</evidence>
<dbReference type="GO" id="GO:0004197">
    <property type="term" value="F:cysteine-type endopeptidase activity"/>
    <property type="evidence" value="ECO:0007669"/>
    <property type="project" value="InterPro"/>
</dbReference>
<gene>
    <name evidence="7" type="ORF">QNI22_31215</name>
</gene>
<name>A0AAE3UGP1_9BACT</name>
<keyword evidence="2" id="KW-0812">Transmembrane</keyword>
<sequence>MNAHALLIGIANYEFITELPQTVIDDVNDIFQVLITPQQSAYATDNVTLLLNENATKQGIEQALQTLVNKVGSEDTVLIYYSGHGGRLTGPVIQGEYLLSVDSNYDSDADLARTAISGADFSSYVHSLKARRIVIVFDCCHAAGITKSGVPAKKALSKTGLSESYLQQLQSGRGRVIIAASRDTEVSHIMPGARNSLFTQYLLEGLNGAVISADGWIRICDLFHYLQPKVTAAQADQHPVFKAEIEENFPIAIAVNGKTTSMTLTIAPSDGFEYDVFVSYDKSDKSWVKTVLIPALENQRLKICVDYKSFGLSKPIITEMERAVTQSRYTLAILTPSYLKNGFTEFEGLMATYLGLEERKRRFLAILKEDCKPGLNIRARMWLDMSDVSEFEDNITRLVYEIKQPTHL</sequence>
<dbReference type="PANTHER" id="PTHR24365:SF541">
    <property type="entry name" value="PROTEIN TOLL-RELATED"/>
    <property type="match status" value="1"/>
</dbReference>
<dbReference type="GO" id="GO:0006508">
    <property type="term" value="P:proteolysis"/>
    <property type="evidence" value="ECO:0007669"/>
    <property type="project" value="InterPro"/>
</dbReference>
<dbReference type="InterPro" id="IPR029030">
    <property type="entry name" value="Caspase-like_dom_sf"/>
</dbReference>
<dbReference type="Pfam" id="PF00656">
    <property type="entry name" value="Peptidase_C14"/>
    <property type="match status" value="1"/>
</dbReference>
<dbReference type="SUPFAM" id="SSF52129">
    <property type="entry name" value="Caspase-like"/>
    <property type="match status" value="1"/>
</dbReference>
<dbReference type="SMART" id="SM00255">
    <property type="entry name" value="TIR"/>
    <property type="match status" value="1"/>
</dbReference>
<keyword evidence="3" id="KW-0732">Signal</keyword>
<evidence type="ECO:0000256" key="3">
    <source>
        <dbReference type="ARBA" id="ARBA00022729"/>
    </source>
</evidence>
<dbReference type="PANTHER" id="PTHR24365">
    <property type="entry name" value="TOLL-LIKE RECEPTOR"/>
    <property type="match status" value="1"/>
</dbReference>
<reference evidence="7" key="1">
    <citation type="submission" date="2023-05" db="EMBL/GenBank/DDBJ databases">
        <authorList>
            <person name="Zhang X."/>
        </authorList>
    </citation>
    <scope>NUCLEOTIDE SEQUENCE</scope>
    <source>
        <strain evidence="7">BD1B2-1</strain>
    </source>
</reference>
<comment type="subcellular location">
    <subcellularLocation>
        <location evidence="1">Membrane</location>
    </subcellularLocation>
</comment>
<dbReference type="Proteomes" id="UP001232063">
    <property type="component" value="Unassembled WGS sequence"/>
</dbReference>
<evidence type="ECO:0000256" key="1">
    <source>
        <dbReference type="ARBA" id="ARBA00004370"/>
    </source>
</evidence>
<feature type="domain" description="TIR" evidence="6">
    <location>
        <begin position="272"/>
        <end position="399"/>
    </location>
</feature>
<dbReference type="EMBL" id="JASJOU010000015">
    <property type="protein sequence ID" value="MDJ1505168.1"/>
    <property type="molecule type" value="Genomic_DNA"/>
</dbReference>
<dbReference type="SUPFAM" id="SSF52200">
    <property type="entry name" value="Toll/Interleukin receptor TIR domain"/>
    <property type="match status" value="1"/>
</dbReference>
<evidence type="ECO:0000313" key="8">
    <source>
        <dbReference type="Proteomes" id="UP001232063"/>
    </source>
</evidence>
<dbReference type="GO" id="GO:0038023">
    <property type="term" value="F:signaling receptor activity"/>
    <property type="evidence" value="ECO:0007669"/>
    <property type="project" value="TreeGrafter"/>
</dbReference>
<dbReference type="Gene3D" id="3.40.50.10140">
    <property type="entry name" value="Toll/interleukin-1 receptor homology (TIR) domain"/>
    <property type="match status" value="1"/>
</dbReference>
<keyword evidence="5" id="KW-0472">Membrane</keyword>
<dbReference type="InterPro" id="IPR000157">
    <property type="entry name" value="TIR_dom"/>
</dbReference>
<dbReference type="InterPro" id="IPR011600">
    <property type="entry name" value="Pept_C14_caspase"/>
</dbReference>
<evidence type="ECO:0000256" key="4">
    <source>
        <dbReference type="ARBA" id="ARBA00022989"/>
    </source>
</evidence>
<dbReference type="RefSeq" id="WP_314516989.1">
    <property type="nucleotide sequence ID" value="NZ_JASJOU010000015.1"/>
</dbReference>
<proteinExistence type="predicted"/>
<protein>
    <submittedName>
        <fullName evidence="7">Caspase family protein</fullName>
    </submittedName>
</protein>
<dbReference type="GO" id="GO:0005886">
    <property type="term" value="C:plasma membrane"/>
    <property type="evidence" value="ECO:0007669"/>
    <property type="project" value="TreeGrafter"/>
</dbReference>
<dbReference type="Pfam" id="PF13676">
    <property type="entry name" value="TIR_2"/>
    <property type="match status" value="1"/>
</dbReference>
<dbReference type="Gene3D" id="3.40.50.1460">
    <property type="match status" value="1"/>
</dbReference>
<keyword evidence="4" id="KW-1133">Transmembrane helix</keyword>
<evidence type="ECO:0000256" key="5">
    <source>
        <dbReference type="ARBA" id="ARBA00023136"/>
    </source>
</evidence>
<dbReference type="PROSITE" id="PS50104">
    <property type="entry name" value="TIR"/>
    <property type="match status" value="1"/>
</dbReference>
<dbReference type="GO" id="GO:0007165">
    <property type="term" value="P:signal transduction"/>
    <property type="evidence" value="ECO:0007669"/>
    <property type="project" value="InterPro"/>
</dbReference>